<reference evidence="1" key="1">
    <citation type="submission" date="2014-09" db="EMBL/GenBank/DDBJ databases">
        <authorList>
            <person name="Magalhaes I.L.F."/>
            <person name="Oliveira U."/>
            <person name="Santos F.R."/>
            <person name="Vidigal T.H.D.A."/>
            <person name="Brescovit A.D."/>
            <person name="Santos A.J."/>
        </authorList>
    </citation>
    <scope>NUCLEOTIDE SEQUENCE</scope>
    <source>
        <tissue evidence="1">Shoot tissue taken approximately 20 cm above the soil surface</tissue>
    </source>
</reference>
<proteinExistence type="predicted"/>
<accession>A0A0A9A8D6</accession>
<organism evidence="1">
    <name type="scientific">Arundo donax</name>
    <name type="common">Giant reed</name>
    <name type="synonym">Donax arundinaceus</name>
    <dbReference type="NCBI Taxonomy" id="35708"/>
    <lineage>
        <taxon>Eukaryota</taxon>
        <taxon>Viridiplantae</taxon>
        <taxon>Streptophyta</taxon>
        <taxon>Embryophyta</taxon>
        <taxon>Tracheophyta</taxon>
        <taxon>Spermatophyta</taxon>
        <taxon>Magnoliopsida</taxon>
        <taxon>Liliopsida</taxon>
        <taxon>Poales</taxon>
        <taxon>Poaceae</taxon>
        <taxon>PACMAD clade</taxon>
        <taxon>Arundinoideae</taxon>
        <taxon>Arundineae</taxon>
        <taxon>Arundo</taxon>
    </lineage>
</organism>
<evidence type="ECO:0000313" key="1">
    <source>
        <dbReference type="EMBL" id="JAD47351.1"/>
    </source>
</evidence>
<name>A0A0A9A8D6_ARUDO</name>
<dbReference type="EMBL" id="GBRH01250544">
    <property type="protein sequence ID" value="JAD47351.1"/>
    <property type="molecule type" value="Transcribed_RNA"/>
</dbReference>
<reference evidence="1" key="2">
    <citation type="journal article" date="2015" name="Data Brief">
        <title>Shoot transcriptome of the giant reed, Arundo donax.</title>
        <authorList>
            <person name="Barrero R.A."/>
            <person name="Guerrero F.D."/>
            <person name="Moolhuijzen P."/>
            <person name="Goolsby J.A."/>
            <person name="Tidwell J."/>
            <person name="Bellgard S.E."/>
            <person name="Bellgard M.I."/>
        </authorList>
    </citation>
    <scope>NUCLEOTIDE SEQUENCE</scope>
    <source>
        <tissue evidence="1">Shoot tissue taken approximately 20 cm above the soil surface</tissue>
    </source>
</reference>
<dbReference type="AlphaFoldDB" id="A0A0A9A8D6"/>
<sequence length="27" mass="3226">MDSMWFALIEVKNDSQYMQLASYLARN</sequence>
<protein>
    <submittedName>
        <fullName evidence="1">Uncharacterized protein</fullName>
    </submittedName>
</protein>